<dbReference type="PATRIC" id="fig|1354264.4.peg.4369"/>
<reference evidence="2 3" key="1">
    <citation type="submission" date="2016-04" db="EMBL/GenBank/DDBJ databases">
        <title>ATOL: Assembling a taxonomically balanced genome-scale reconstruction of the evolutionary history of the Enterobacteriaceae.</title>
        <authorList>
            <person name="Plunkett G.III."/>
            <person name="Neeno-Eckwall E.C."/>
            <person name="Glasner J.D."/>
            <person name="Perna N.T."/>
        </authorList>
    </citation>
    <scope>NUCLEOTIDE SEQUENCE [LARGE SCALE GENOMIC DNA]</scope>
    <source>
        <strain evidence="2 3">ATCC 51603</strain>
    </source>
</reference>
<feature type="domain" description="Peptidase M15C" evidence="1">
    <location>
        <begin position="48"/>
        <end position="106"/>
    </location>
</feature>
<evidence type="ECO:0000313" key="2">
    <source>
        <dbReference type="EMBL" id="OAT46251.1"/>
    </source>
</evidence>
<name>A0A1B7JE78_9ENTR</name>
<dbReference type="Proteomes" id="UP000078386">
    <property type="component" value="Unassembled WGS sequence"/>
</dbReference>
<proteinExistence type="predicted"/>
<dbReference type="EMBL" id="LXEU01000085">
    <property type="protein sequence ID" value="OAT46251.1"/>
    <property type="molecule type" value="Genomic_DNA"/>
</dbReference>
<evidence type="ECO:0000259" key="1">
    <source>
        <dbReference type="Pfam" id="PF13539"/>
    </source>
</evidence>
<dbReference type="InterPro" id="IPR009045">
    <property type="entry name" value="Zn_M74/Hedgehog-like"/>
</dbReference>
<accession>A0A1B7JE78</accession>
<protein>
    <recommendedName>
        <fullName evidence="1">Peptidase M15C domain-containing protein</fullName>
    </recommendedName>
</protein>
<dbReference type="SUPFAM" id="SSF55166">
    <property type="entry name" value="Hedgehog/DD-peptidase"/>
    <property type="match status" value="1"/>
</dbReference>
<organism evidence="2 3">
    <name type="scientific">Kluyvera georgiana ATCC 51603</name>
    <dbReference type="NCBI Taxonomy" id="1354264"/>
    <lineage>
        <taxon>Bacteria</taxon>
        <taxon>Pseudomonadati</taxon>
        <taxon>Pseudomonadota</taxon>
        <taxon>Gammaproteobacteria</taxon>
        <taxon>Enterobacterales</taxon>
        <taxon>Enterobacteriaceae</taxon>
        <taxon>Kluyvera</taxon>
    </lineage>
</organism>
<comment type="caution">
    <text evidence="2">The sequence shown here is derived from an EMBL/GenBank/DDBJ whole genome shotgun (WGS) entry which is preliminary data.</text>
</comment>
<dbReference type="GO" id="GO:0008233">
    <property type="term" value="F:peptidase activity"/>
    <property type="evidence" value="ECO:0007669"/>
    <property type="project" value="InterPro"/>
</dbReference>
<evidence type="ECO:0000313" key="3">
    <source>
        <dbReference type="Proteomes" id="UP000078386"/>
    </source>
</evidence>
<dbReference type="InterPro" id="IPR039561">
    <property type="entry name" value="Peptidase_M15C"/>
</dbReference>
<gene>
    <name evidence="2" type="ORF">M989_04223</name>
</gene>
<sequence length="113" mass="12759">MTLSEKQQLFAVMVANLIHWADERGYRVTFGEAQRTPECAALNAKKGTGIANSLHTKRLAIDLNLFINGQYMTRTEDYRPLGEYWESIGGSWGGRFKSNPDGNHFSLEHNGVR</sequence>
<dbReference type="Gene3D" id="3.30.1380.10">
    <property type="match status" value="1"/>
</dbReference>
<dbReference type="Pfam" id="PF13539">
    <property type="entry name" value="Peptidase_M15_4"/>
    <property type="match status" value="1"/>
</dbReference>
<dbReference type="AlphaFoldDB" id="A0A1B7JE78"/>
<dbReference type="RefSeq" id="WP_064548613.1">
    <property type="nucleotide sequence ID" value="NZ_LXEU01000085.1"/>
</dbReference>
<keyword evidence="3" id="KW-1185">Reference proteome</keyword>